<protein>
    <recommendedName>
        <fullName evidence="2">histidine kinase</fullName>
        <ecNumber evidence="2">2.7.13.3</ecNumber>
    </recommendedName>
</protein>
<dbReference type="Gene3D" id="2.10.70.100">
    <property type="match status" value="1"/>
</dbReference>
<dbReference type="SMART" id="SM00086">
    <property type="entry name" value="PAC"/>
    <property type="match status" value="3"/>
</dbReference>
<keyword evidence="5" id="KW-0418">Kinase</keyword>
<dbReference type="CDD" id="cd00130">
    <property type="entry name" value="PAS"/>
    <property type="match status" value="2"/>
</dbReference>
<dbReference type="InterPro" id="IPR001610">
    <property type="entry name" value="PAC"/>
</dbReference>
<dbReference type="PANTHER" id="PTHR43304">
    <property type="entry name" value="PHYTOCHROME-LIKE PROTEIN CPH1"/>
    <property type="match status" value="1"/>
</dbReference>
<dbReference type="InterPro" id="IPR005467">
    <property type="entry name" value="His_kinase_dom"/>
</dbReference>
<keyword evidence="9" id="KW-1185">Reference proteome</keyword>
<dbReference type="InterPro" id="IPR000700">
    <property type="entry name" value="PAS-assoc_C"/>
</dbReference>
<name>A0A017HDA1_9RHOB</name>
<evidence type="ECO:0000313" key="8">
    <source>
        <dbReference type="EMBL" id="EYD72351.1"/>
    </source>
</evidence>
<dbReference type="EMBL" id="APGJ01000004">
    <property type="protein sequence ID" value="EYD72351.1"/>
    <property type="molecule type" value="Genomic_DNA"/>
</dbReference>
<dbReference type="Pfam" id="PF02518">
    <property type="entry name" value="HATPase_c"/>
    <property type="match status" value="1"/>
</dbReference>
<feature type="domain" description="PAC" evidence="7">
    <location>
        <begin position="212"/>
        <end position="263"/>
    </location>
</feature>
<dbReference type="SUPFAM" id="SSF55874">
    <property type="entry name" value="ATPase domain of HSP90 chaperone/DNA topoisomerase II/histidine kinase"/>
    <property type="match status" value="1"/>
</dbReference>
<dbReference type="Pfam" id="PF08447">
    <property type="entry name" value="PAS_3"/>
    <property type="match status" value="3"/>
</dbReference>
<dbReference type="NCBIfam" id="TIGR00229">
    <property type="entry name" value="sensory_box"/>
    <property type="match status" value="1"/>
</dbReference>
<gene>
    <name evidence="8" type="ORF">Lokhon_01146</name>
</gene>
<evidence type="ECO:0000259" key="7">
    <source>
        <dbReference type="PROSITE" id="PS50113"/>
    </source>
</evidence>
<evidence type="ECO:0000256" key="4">
    <source>
        <dbReference type="ARBA" id="ARBA00022679"/>
    </source>
</evidence>
<dbReference type="STRING" id="1122180.Lokhon_01146"/>
<evidence type="ECO:0000256" key="5">
    <source>
        <dbReference type="ARBA" id="ARBA00022777"/>
    </source>
</evidence>
<dbReference type="SUPFAM" id="SSF55785">
    <property type="entry name" value="PYP-like sensor domain (PAS domain)"/>
    <property type="match status" value="3"/>
</dbReference>
<comment type="catalytic activity">
    <reaction evidence="1">
        <text>ATP + protein L-histidine = ADP + protein N-phospho-L-histidine.</text>
        <dbReference type="EC" id="2.7.13.3"/>
    </reaction>
</comment>
<dbReference type="OrthoDB" id="9816309at2"/>
<comment type="caution">
    <text evidence="8">The sequence shown here is derived from an EMBL/GenBank/DDBJ whole genome shotgun (WGS) entry which is preliminary data.</text>
</comment>
<dbReference type="InterPro" id="IPR003594">
    <property type="entry name" value="HATPase_dom"/>
</dbReference>
<dbReference type="PATRIC" id="fig|1122180.6.peg.1137"/>
<evidence type="ECO:0000256" key="3">
    <source>
        <dbReference type="ARBA" id="ARBA00022553"/>
    </source>
</evidence>
<dbReference type="GO" id="GO:0004673">
    <property type="term" value="F:protein histidine kinase activity"/>
    <property type="evidence" value="ECO:0007669"/>
    <property type="project" value="UniProtKB-EC"/>
</dbReference>
<dbReference type="AlphaFoldDB" id="A0A017HDA1"/>
<dbReference type="PROSITE" id="PS50109">
    <property type="entry name" value="HIS_KIN"/>
    <property type="match status" value="1"/>
</dbReference>
<sequence length="589" mass="64091">MDTSSAEDLRHCAPQPEDAAFLAALDQSPLPMWLSDADYEGSYFNRAWLAFRGRDLSQEIGGGWLRGIHPEDLDGLGDYADALSEGRAFQVEYRLLRHDGAWRWMLDSGAPRFDPEGRLTGFIGSCVDITARREAEAALAESEARLRSVTENLPGYIFRRVVHPDGRSEYPLFRGAPDAFVPPESPDALIHPEDRPAMAARYAEAAASMERLDCEARFRRPDGPDRWIRSVARPHPRADGALVWDGVMLDITAQRDREAARERAAMMLGMSLEIAAIGTWEFDPETGLVTASARTQEMFGLPAASAPRPVETYLGQVHADDRAALRDLLGGCPEGGEASRTYRLSPGGGALRWVSTRGRMVRLADGSRRLIGAITDITEAKRIEAEREAALAHRQTLLAELNHRMKNNLHLILSMLRLEAGRDPGPKAFAAAIERIEAVSALHAQLDFDEGPGRVDFGAYLRDLAAKLRRSVLEGTGIALDCDAAAVELDLDRAVPLGIVVNELVTNAIKYAFPQGGGRIALRLSRTADGGVLVVVEDDGRGPERSAVSTAGSGLGTRLVAGLCAQISARIDSRSLPGMRHEIHLPLPA</sequence>
<dbReference type="PROSITE" id="PS50113">
    <property type="entry name" value="PAC"/>
    <property type="match status" value="3"/>
</dbReference>
<dbReference type="Pfam" id="PF07568">
    <property type="entry name" value="HisKA_2"/>
    <property type="match status" value="1"/>
</dbReference>
<dbReference type="RefSeq" id="WP_017928288.1">
    <property type="nucleotide sequence ID" value="NZ_KB822997.1"/>
</dbReference>
<dbReference type="InterPro" id="IPR011495">
    <property type="entry name" value="Sig_transdc_His_kin_sub2_dim/P"/>
</dbReference>
<dbReference type="Gene3D" id="3.30.565.10">
    <property type="entry name" value="Histidine kinase-like ATPase, C-terminal domain"/>
    <property type="match status" value="1"/>
</dbReference>
<evidence type="ECO:0000256" key="2">
    <source>
        <dbReference type="ARBA" id="ARBA00012438"/>
    </source>
</evidence>
<dbReference type="Proteomes" id="UP000025047">
    <property type="component" value="Unassembled WGS sequence"/>
</dbReference>
<evidence type="ECO:0000313" key="9">
    <source>
        <dbReference type="Proteomes" id="UP000025047"/>
    </source>
</evidence>
<evidence type="ECO:0000259" key="6">
    <source>
        <dbReference type="PROSITE" id="PS50109"/>
    </source>
</evidence>
<dbReference type="eggNOG" id="COG3920">
    <property type="taxonomic scope" value="Bacteria"/>
</dbReference>
<dbReference type="InterPro" id="IPR035965">
    <property type="entry name" value="PAS-like_dom_sf"/>
</dbReference>
<dbReference type="Gene3D" id="3.30.450.20">
    <property type="entry name" value="PAS domain"/>
    <property type="match status" value="3"/>
</dbReference>
<feature type="domain" description="PAC" evidence="7">
    <location>
        <begin position="338"/>
        <end position="389"/>
    </location>
</feature>
<dbReference type="EC" id="2.7.13.3" evidence="2"/>
<dbReference type="InterPro" id="IPR052162">
    <property type="entry name" value="Sensor_kinase/Photoreceptor"/>
</dbReference>
<dbReference type="HOGENOM" id="CLU_462940_0_0_5"/>
<dbReference type="InterPro" id="IPR013655">
    <property type="entry name" value="PAS_fold_3"/>
</dbReference>
<keyword evidence="3" id="KW-0597">Phosphoprotein</keyword>
<feature type="domain" description="PAC" evidence="7">
    <location>
        <begin position="89"/>
        <end position="141"/>
    </location>
</feature>
<keyword evidence="4" id="KW-0808">Transferase</keyword>
<organism evidence="8 9">
    <name type="scientific">Limimaricola hongkongensis DSM 17492</name>
    <dbReference type="NCBI Taxonomy" id="1122180"/>
    <lineage>
        <taxon>Bacteria</taxon>
        <taxon>Pseudomonadati</taxon>
        <taxon>Pseudomonadota</taxon>
        <taxon>Alphaproteobacteria</taxon>
        <taxon>Rhodobacterales</taxon>
        <taxon>Paracoccaceae</taxon>
        <taxon>Limimaricola</taxon>
    </lineage>
</organism>
<dbReference type="PANTHER" id="PTHR43304:SF1">
    <property type="entry name" value="PAC DOMAIN-CONTAINING PROTEIN"/>
    <property type="match status" value="1"/>
</dbReference>
<dbReference type="SMART" id="SM00091">
    <property type="entry name" value="PAS"/>
    <property type="match status" value="2"/>
</dbReference>
<reference evidence="8 9" key="1">
    <citation type="submission" date="2013-03" db="EMBL/GenBank/DDBJ databases">
        <authorList>
            <person name="Fiebig A."/>
            <person name="Goeker M."/>
            <person name="Klenk H.-P.P."/>
        </authorList>
    </citation>
    <scope>NUCLEOTIDE SEQUENCE [LARGE SCALE GENOMIC DNA]</scope>
    <source>
        <strain evidence="8 9">DSM 17492</strain>
    </source>
</reference>
<feature type="domain" description="Histidine kinase" evidence="6">
    <location>
        <begin position="400"/>
        <end position="589"/>
    </location>
</feature>
<dbReference type="SMART" id="SM00387">
    <property type="entry name" value="HATPase_c"/>
    <property type="match status" value="1"/>
</dbReference>
<evidence type="ECO:0000256" key="1">
    <source>
        <dbReference type="ARBA" id="ARBA00000085"/>
    </source>
</evidence>
<dbReference type="InterPro" id="IPR036890">
    <property type="entry name" value="HATPase_C_sf"/>
</dbReference>
<dbReference type="InterPro" id="IPR000014">
    <property type="entry name" value="PAS"/>
</dbReference>
<accession>A0A017HDA1</accession>
<proteinExistence type="predicted"/>